<evidence type="ECO:0000313" key="1">
    <source>
        <dbReference type="EMBL" id="SUN06595.1"/>
    </source>
</evidence>
<name>A0A380IDH9_STRAI</name>
<proteinExistence type="predicted"/>
<protein>
    <submittedName>
        <fullName evidence="1">Uncharacterized protein</fullName>
    </submittedName>
</protein>
<dbReference type="EMBL" id="UHEN01000001">
    <property type="protein sequence ID" value="SUN06595.1"/>
    <property type="molecule type" value="Genomic_DNA"/>
</dbReference>
<sequence length="64" mass="7462">MFDEHKEVYLFSKLLVRVQLIKIRERLTRASLVLSPTFNSLFLDSLTRVSLVLSPTFNSLFLDC</sequence>
<accession>A0A380IDH9</accession>
<dbReference type="AlphaFoldDB" id="A0A380IDH9"/>
<reference evidence="1 2" key="1">
    <citation type="submission" date="2018-06" db="EMBL/GenBank/DDBJ databases">
        <authorList>
            <consortium name="Pathogen Informatics"/>
            <person name="Doyle S."/>
        </authorList>
    </citation>
    <scope>NUCLEOTIDE SEQUENCE [LARGE SCALE GENOMIC DNA]</scope>
    <source>
        <strain evidence="1 2">NCTC12957</strain>
    </source>
</reference>
<organism evidence="1 2">
    <name type="scientific">Streptococcus acidominimus</name>
    <dbReference type="NCBI Taxonomy" id="1326"/>
    <lineage>
        <taxon>Bacteria</taxon>
        <taxon>Bacillati</taxon>
        <taxon>Bacillota</taxon>
        <taxon>Bacilli</taxon>
        <taxon>Lactobacillales</taxon>
        <taxon>Streptococcaceae</taxon>
        <taxon>Streptococcus</taxon>
    </lineage>
</organism>
<gene>
    <name evidence="1" type="ORF">NCTC12957_00717</name>
</gene>
<evidence type="ECO:0000313" key="2">
    <source>
        <dbReference type="Proteomes" id="UP000255213"/>
    </source>
</evidence>
<dbReference type="Proteomes" id="UP000255213">
    <property type="component" value="Unassembled WGS sequence"/>
</dbReference>